<dbReference type="EMBL" id="CP017269">
    <property type="protein sequence ID" value="AOT68717.1"/>
    <property type="molecule type" value="Genomic_DNA"/>
</dbReference>
<keyword evidence="3" id="KW-0804">Transcription</keyword>
<dbReference type="InterPro" id="IPR047640">
    <property type="entry name" value="RpiR-like"/>
</dbReference>
<dbReference type="Gene3D" id="3.40.50.10490">
    <property type="entry name" value="Glucose-6-phosphate isomerase like protein, domain 1"/>
    <property type="match status" value="1"/>
</dbReference>
<organism evidence="6 7">
    <name type="scientific">Geosporobacter ferrireducens</name>
    <dbReference type="NCBI Taxonomy" id="1424294"/>
    <lineage>
        <taxon>Bacteria</taxon>
        <taxon>Bacillati</taxon>
        <taxon>Bacillota</taxon>
        <taxon>Clostridia</taxon>
        <taxon>Peptostreptococcales</taxon>
        <taxon>Thermotaleaceae</taxon>
        <taxon>Geosporobacter</taxon>
    </lineage>
</organism>
<proteinExistence type="predicted"/>
<dbReference type="GO" id="GO:0003677">
    <property type="term" value="F:DNA binding"/>
    <property type="evidence" value="ECO:0007669"/>
    <property type="project" value="UniProtKB-KW"/>
</dbReference>
<protein>
    <submittedName>
        <fullName evidence="6">Transcriptional regulator, RpiR family protein</fullName>
    </submittedName>
</protein>
<dbReference type="InterPro" id="IPR046348">
    <property type="entry name" value="SIS_dom_sf"/>
</dbReference>
<evidence type="ECO:0000256" key="2">
    <source>
        <dbReference type="ARBA" id="ARBA00023125"/>
    </source>
</evidence>
<keyword evidence="1" id="KW-0805">Transcription regulation</keyword>
<dbReference type="KEGG" id="gfe:Gferi_03465"/>
<sequence length="277" mass="32179">MIELLEIDKNKLTKKDYMILDYLLRNENQLFYESSKDIAEKIGVSNTTISRFWKKIGYQNIKEFQKWMAEKTEATPALKIKNTLQKLEGKDSDLNELFLKSIKNIEKTIALFSYEQVDKAADLVLKHKRIYVFAPDASFGVAHIIQYRLRRFGIEFIFINGGSSIYEYLINIKEDDLVIIFCFSRILAETTILLEQKKAAHYAVIIFTDLLSQDLQEKSDVILYSYRGEPTEYHSMTAPMAIVDCVIIKIAMKAENAVGHMDKLNQIRGKYQGYIKR</sequence>
<dbReference type="Pfam" id="PF01418">
    <property type="entry name" value="HTH_6"/>
    <property type="match status" value="1"/>
</dbReference>
<evidence type="ECO:0000259" key="5">
    <source>
        <dbReference type="PROSITE" id="PS51464"/>
    </source>
</evidence>
<evidence type="ECO:0000256" key="3">
    <source>
        <dbReference type="ARBA" id="ARBA00023163"/>
    </source>
</evidence>
<dbReference type="STRING" id="1424294.Gferi_03465"/>
<dbReference type="Proteomes" id="UP000095743">
    <property type="component" value="Chromosome"/>
</dbReference>
<dbReference type="PROSITE" id="PS51071">
    <property type="entry name" value="HTH_RPIR"/>
    <property type="match status" value="1"/>
</dbReference>
<dbReference type="InterPro" id="IPR036388">
    <property type="entry name" value="WH-like_DNA-bd_sf"/>
</dbReference>
<gene>
    <name evidence="6" type="ORF">Gferi_03465</name>
</gene>
<dbReference type="SUPFAM" id="SSF53697">
    <property type="entry name" value="SIS domain"/>
    <property type="match status" value="1"/>
</dbReference>
<dbReference type="SUPFAM" id="SSF46689">
    <property type="entry name" value="Homeodomain-like"/>
    <property type="match status" value="1"/>
</dbReference>
<dbReference type="InterPro" id="IPR035472">
    <property type="entry name" value="RpiR-like_SIS"/>
</dbReference>
<evidence type="ECO:0000256" key="1">
    <source>
        <dbReference type="ARBA" id="ARBA00023015"/>
    </source>
</evidence>
<feature type="domain" description="SIS" evidence="5">
    <location>
        <begin position="120"/>
        <end position="256"/>
    </location>
</feature>
<dbReference type="Gene3D" id="1.10.10.10">
    <property type="entry name" value="Winged helix-like DNA-binding domain superfamily/Winged helix DNA-binding domain"/>
    <property type="match status" value="1"/>
</dbReference>
<dbReference type="AlphaFoldDB" id="A0A1D8GCS9"/>
<name>A0A1D8GCS9_9FIRM</name>
<evidence type="ECO:0000259" key="4">
    <source>
        <dbReference type="PROSITE" id="PS51071"/>
    </source>
</evidence>
<keyword evidence="2" id="KW-0238">DNA-binding</keyword>
<reference evidence="6 7" key="1">
    <citation type="submission" date="2016-09" db="EMBL/GenBank/DDBJ databases">
        <title>Genomic analysis reveals versatility of anaerobic energy metabolism of Geosporobacter ferrireducens IRF9 of phylum Firmicutes.</title>
        <authorList>
            <person name="Kim S.-J."/>
        </authorList>
    </citation>
    <scope>NUCLEOTIDE SEQUENCE [LARGE SCALE GENOMIC DNA]</scope>
    <source>
        <strain evidence="6 7">IRF9</strain>
    </source>
</reference>
<dbReference type="Pfam" id="PF01380">
    <property type="entry name" value="SIS"/>
    <property type="match status" value="1"/>
</dbReference>
<dbReference type="InterPro" id="IPR001347">
    <property type="entry name" value="SIS_dom"/>
</dbReference>
<dbReference type="OrthoDB" id="370421at2"/>
<dbReference type="GO" id="GO:0097367">
    <property type="term" value="F:carbohydrate derivative binding"/>
    <property type="evidence" value="ECO:0007669"/>
    <property type="project" value="InterPro"/>
</dbReference>
<accession>A0A1D8GCS9</accession>
<dbReference type="InterPro" id="IPR009057">
    <property type="entry name" value="Homeodomain-like_sf"/>
</dbReference>
<keyword evidence="7" id="KW-1185">Reference proteome</keyword>
<evidence type="ECO:0000313" key="6">
    <source>
        <dbReference type="EMBL" id="AOT68717.1"/>
    </source>
</evidence>
<dbReference type="CDD" id="cd05013">
    <property type="entry name" value="SIS_RpiR"/>
    <property type="match status" value="1"/>
</dbReference>
<evidence type="ECO:0000313" key="7">
    <source>
        <dbReference type="Proteomes" id="UP000095743"/>
    </source>
</evidence>
<dbReference type="GO" id="GO:0003700">
    <property type="term" value="F:DNA-binding transcription factor activity"/>
    <property type="evidence" value="ECO:0007669"/>
    <property type="project" value="InterPro"/>
</dbReference>
<dbReference type="PROSITE" id="PS51464">
    <property type="entry name" value="SIS"/>
    <property type="match status" value="1"/>
</dbReference>
<feature type="domain" description="HTH rpiR-type" evidence="4">
    <location>
        <begin position="1"/>
        <end position="75"/>
    </location>
</feature>
<dbReference type="PANTHER" id="PTHR30514">
    <property type="entry name" value="GLUCOKINASE"/>
    <property type="match status" value="1"/>
</dbReference>
<dbReference type="RefSeq" id="WP_069974293.1">
    <property type="nucleotide sequence ID" value="NZ_CP017269.1"/>
</dbReference>
<dbReference type="InterPro" id="IPR000281">
    <property type="entry name" value="HTH_RpiR"/>
</dbReference>
<dbReference type="GO" id="GO:1901135">
    <property type="term" value="P:carbohydrate derivative metabolic process"/>
    <property type="evidence" value="ECO:0007669"/>
    <property type="project" value="InterPro"/>
</dbReference>